<name>A0A5N0TAY6_9GAMM</name>
<protein>
    <recommendedName>
        <fullName evidence="5">Calcineurin-like phosphoesterase domain-containing protein</fullName>
    </recommendedName>
</protein>
<dbReference type="SUPFAM" id="SSF56300">
    <property type="entry name" value="Metallo-dependent phosphatases"/>
    <property type="match status" value="1"/>
</dbReference>
<dbReference type="Pfam" id="PF00149">
    <property type="entry name" value="Metallophos"/>
    <property type="match status" value="1"/>
</dbReference>
<dbReference type="Gene3D" id="3.60.21.10">
    <property type="match status" value="1"/>
</dbReference>
<accession>A0A5N0TAY6</accession>
<dbReference type="EMBL" id="VYXP01000005">
    <property type="protein sequence ID" value="KAA9131594.1"/>
    <property type="molecule type" value="Genomic_DNA"/>
</dbReference>
<gene>
    <name evidence="6" type="ORF">F3N42_09775</name>
</gene>
<comment type="similarity">
    <text evidence="4">Belongs to the cyclic nucleotide phosphodiesterase class-III family.</text>
</comment>
<dbReference type="AlphaFoldDB" id="A0A5N0TAY6"/>
<dbReference type="InterPro" id="IPR029052">
    <property type="entry name" value="Metallo-depent_PP-like"/>
</dbReference>
<sequence>MTDASTLRVLQVTDCHVSARAGTDYRGLDARLEFERLLPAAHDWAPDLVLLTGDVAEDGSAEACAWVAERLVGLGVPVLATPGNHDLDAVIAAQFPLSATASPLVHDRGDWRLVLLNSARPGKIDGHLGDDDLQTLAGALDEWTGHALVALHHQPLDVGSPWIDRYPLQAPENLWRVLDGSCCRVVCWGHVHQAFEARVGQVRALSGPSTAANSLPGREKFTLDPAGPACRGLVLRRDGAVESEILRAGT</sequence>
<proteinExistence type="inferred from homology"/>
<keyword evidence="2" id="KW-0378">Hydrolase</keyword>
<keyword evidence="7" id="KW-1185">Reference proteome</keyword>
<evidence type="ECO:0000256" key="4">
    <source>
        <dbReference type="ARBA" id="ARBA00025742"/>
    </source>
</evidence>
<comment type="caution">
    <text evidence="6">The sequence shown here is derived from an EMBL/GenBank/DDBJ whole genome shotgun (WGS) entry which is preliminary data.</text>
</comment>
<organism evidence="6 7">
    <name type="scientific">Marinihelvus fidelis</name>
    <dbReference type="NCBI Taxonomy" id="2613842"/>
    <lineage>
        <taxon>Bacteria</taxon>
        <taxon>Pseudomonadati</taxon>
        <taxon>Pseudomonadota</taxon>
        <taxon>Gammaproteobacteria</taxon>
        <taxon>Chromatiales</taxon>
        <taxon>Wenzhouxiangellaceae</taxon>
        <taxon>Marinihelvus</taxon>
    </lineage>
</organism>
<reference evidence="6 7" key="1">
    <citation type="submission" date="2019-09" db="EMBL/GenBank/DDBJ databases">
        <title>Wenzhouxiangella sp. Genome sequencing and assembly.</title>
        <authorList>
            <person name="Zhang R."/>
        </authorList>
    </citation>
    <scope>NUCLEOTIDE SEQUENCE [LARGE SCALE GENOMIC DNA]</scope>
    <source>
        <strain evidence="6 7">W260</strain>
    </source>
</reference>
<evidence type="ECO:0000256" key="3">
    <source>
        <dbReference type="ARBA" id="ARBA00023004"/>
    </source>
</evidence>
<keyword evidence="3" id="KW-0408">Iron</keyword>
<evidence type="ECO:0000313" key="7">
    <source>
        <dbReference type="Proteomes" id="UP000325372"/>
    </source>
</evidence>
<dbReference type="Proteomes" id="UP000325372">
    <property type="component" value="Unassembled WGS sequence"/>
</dbReference>
<evidence type="ECO:0000313" key="6">
    <source>
        <dbReference type="EMBL" id="KAA9131594.1"/>
    </source>
</evidence>
<dbReference type="InterPro" id="IPR050884">
    <property type="entry name" value="CNP_phosphodiesterase-III"/>
</dbReference>
<dbReference type="PANTHER" id="PTHR42988">
    <property type="entry name" value="PHOSPHOHYDROLASE"/>
    <property type="match status" value="1"/>
</dbReference>
<dbReference type="GO" id="GO:0016787">
    <property type="term" value="F:hydrolase activity"/>
    <property type="evidence" value="ECO:0007669"/>
    <property type="project" value="UniProtKB-KW"/>
</dbReference>
<dbReference type="InterPro" id="IPR004843">
    <property type="entry name" value="Calcineurin-like_PHP"/>
</dbReference>
<evidence type="ECO:0000256" key="2">
    <source>
        <dbReference type="ARBA" id="ARBA00022801"/>
    </source>
</evidence>
<dbReference type="GO" id="GO:0046872">
    <property type="term" value="F:metal ion binding"/>
    <property type="evidence" value="ECO:0007669"/>
    <property type="project" value="UniProtKB-KW"/>
</dbReference>
<keyword evidence="1" id="KW-0479">Metal-binding</keyword>
<evidence type="ECO:0000259" key="5">
    <source>
        <dbReference type="Pfam" id="PF00149"/>
    </source>
</evidence>
<dbReference type="RefSeq" id="WP_150864244.1">
    <property type="nucleotide sequence ID" value="NZ_VYXP01000005.1"/>
</dbReference>
<evidence type="ECO:0000256" key="1">
    <source>
        <dbReference type="ARBA" id="ARBA00022723"/>
    </source>
</evidence>
<feature type="domain" description="Calcineurin-like phosphoesterase" evidence="5">
    <location>
        <begin position="7"/>
        <end position="193"/>
    </location>
</feature>
<dbReference type="PANTHER" id="PTHR42988:SF2">
    <property type="entry name" value="CYCLIC NUCLEOTIDE PHOSPHODIESTERASE CBUA0032-RELATED"/>
    <property type="match status" value="1"/>
</dbReference>